<comment type="similarity">
    <text evidence="3">Belongs to the VOPP1/ECOP family.</text>
</comment>
<feature type="region of interest" description="Disordered" evidence="16">
    <location>
        <begin position="203"/>
        <end position="224"/>
    </location>
</feature>
<gene>
    <name evidence="20" type="primary">VOPP1</name>
</gene>
<evidence type="ECO:0000313" key="19">
    <source>
        <dbReference type="Proteomes" id="UP001318040"/>
    </source>
</evidence>
<accession>A0AAJ7WR68</accession>
<feature type="chain" id="PRO_5042539694" description="WW domain binding protein VOPP1" evidence="18">
    <location>
        <begin position="24"/>
        <end position="224"/>
    </location>
</feature>
<keyword evidence="12" id="KW-0968">Cytoplasmic vesicle</keyword>
<evidence type="ECO:0000256" key="2">
    <source>
        <dbReference type="ARBA" id="ARBA00004363"/>
    </source>
</evidence>
<evidence type="ECO:0000256" key="9">
    <source>
        <dbReference type="ARBA" id="ARBA00023136"/>
    </source>
</evidence>
<evidence type="ECO:0000256" key="4">
    <source>
        <dbReference type="ARBA" id="ARBA00022692"/>
    </source>
</evidence>
<feature type="transmembrane region" description="Helical" evidence="17">
    <location>
        <begin position="61"/>
        <end position="81"/>
    </location>
</feature>
<evidence type="ECO:0000256" key="5">
    <source>
        <dbReference type="ARBA" id="ARBA00022729"/>
    </source>
</evidence>
<reference evidence="20" key="1">
    <citation type="submission" date="2025-08" db="UniProtKB">
        <authorList>
            <consortium name="RefSeq"/>
        </authorList>
    </citation>
    <scope>IDENTIFICATION</scope>
    <source>
        <tissue evidence="20">Sperm</tissue>
    </source>
</reference>
<keyword evidence="9 17" id="KW-0472">Membrane</keyword>
<dbReference type="RefSeq" id="XP_032806960.1">
    <property type="nucleotide sequence ID" value="XM_032951069.1"/>
</dbReference>
<keyword evidence="10" id="KW-0804">Transcription</keyword>
<proteinExistence type="inferred from homology"/>
<dbReference type="GO" id="GO:0005765">
    <property type="term" value="C:lysosomal membrane"/>
    <property type="evidence" value="ECO:0007669"/>
    <property type="project" value="UniProtKB-SubCell"/>
</dbReference>
<dbReference type="Proteomes" id="UP001318040">
    <property type="component" value="Chromosome 10"/>
</dbReference>
<evidence type="ECO:0000256" key="12">
    <source>
        <dbReference type="ARBA" id="ARBA00023329"/>
    </source>
</evidence>
<dbReference type="PRINTS" id="PR02068">
    <property type="entry name" value="VOPPROTEIN1"/>
</dbReference>
<dbReference type="GeneID" id="116940833"/>
<keyword evidence="7 17" id="KW-1133">Transmembrane helix</keyword>
<dbReference type="GO" id="GO:0031902">
    <property type="term" value="C:late endosome membrane"/>
    <property type="evidence" value="ECO:0007669"/>
    <property type="project" value="UniProtKB-SubCell"/>
</dbReference>
<organism evidence="19 20">
    <name type="scientific">Petromyzon marinus</name>
    <name type="common">Sea lamprey</name>
    <dbReference type="NCBI Taxonomy" id="7757"/>
    <lineage>
        <taxon>Eukaryota</taxon>
        <taxon>Metazoa</taxon>
        <taxon>Chordata</taxon>
        <taxon>Craniata</taxon>
        <taxon>Vertebrata</taxon>
        <taxon>Cyclostomata</taxon>
        <taxon>Hyperoartia</taxon>
        <taxon>Petromyzontiformes</taxon>
        <taxon>Petromyzontidae</taxon>
        <taxon>Petromyzon</taxon>
    </lineage>
</organism>
<dbReference type="PANTHER" id="PTHR14971:SF2">
    <property type="entry name" value="VESICULAR, OVEREXPRESSED IN CANCER, PROSURVIVAL PROTEIN 1"/>
    <property type="match status" value="1"/>
</dbReference>
<evidence type="ECO:0000256" key="1">
    <source>
        <dbReference type="ARBA" id="ARBA00004358"/>
    </source>
</evidence>
<keyword evidence="19" id="KW-1185">Reference proteome</keyword>
<protein>
    <recommendedName>
        <fullName evidence="14">WW domain binding protein VOPP1</fullName>
    </recommendedName>
    <alternativeName>
        <fullName evidence="15">Vesicular, overexpressed in cancer, prosurvival protein 1</fullName>
    </alternativeName>
</protein>
<evidence type="ECO:0000256" key="13">
    <source>
        <dbReference type="ARBA" id="ARBA00035628"/>
    </source>
</evidence>
<evidence type="ECO:0000256" key="18">
    <source>
        <dbReference type="SAM" id="SignalP"/>
    </source>
</evidence>
<evidence type="ECO:0000256" key="6">
    <source>
        <dbReference type="ARBA" id="ARBA00022753"/>
    </source>
</evidence>
<dbReference type="CTD" id="81552"/>
<keyword evidence="11" id="KW-0458">Lysosome</keyword>
<evidence type="ECO:0000256" key="7">
    <source>
        <dbReference type="ARBA" id="ARBA00022989"/>
    </source>
</evidence>
<keyword evidence="4 17" id="KW-0812">Transmembrane</keyword>
<dbReference type="InterPro" id="IPR026229">
    <property type="entry name" value="VOPP1"/>
</dbReference>
<evidence type="ECO:0000256" key="15">
    <source>
        <dbReference type="ARBA" id="ARBA00035715"/>
    </source>
</evidence>
<evidence type="ECO:0000256" key="8">
    <source>
        <dbReference type="ARBA" id="ARBA00023015"/>
    </source>
</evidence>
<keyword evidence="5 18" id="KW-0732">Signal</keyword>
<dbReference type="AlphaFoldDB" id="A0AAJ7WR68"/>
<evidence type="ECO:0000256" key="10">
    <source>
        <dbReference type="ARBA" id="ARBA00023163"/>
    </source>
</evidence>
<evidence type="ECO:0000256" key="16">
    <source>
        <dbReference type="SAM" id="MobiDB-lite"/>
    </source>
</evidence>
<sequence>MTMTVVMVLPLAIAAAILEACEAKYCNYHKDGFSRPFTCHPYEDCCGKKCCVRVISLYRIWYFWFCLLLGILFCCGSGLWLRRRYLGPRGIASQPPLTVTYTAHANGPRARRFHNTLPSGMYFYTEQGPFPGGQVPLVYPYPPQPSGLPLYEPGYPPPVYQPPQHPLACHAQPHPFGAQSLGHQTQPGELAAHHHRQQYAHVSYPTPMAPPPPYEEVVKSSAPR</sequence>
<name>A0AAJ7WR68_PETMA</name>
<comment type="subcellular location">
    <subcellularLocation>
        <location evidence="1">Cytoplasmic vesicle membrane</location>
        <topology evidence="1">Single-pass type I membrane protein</topology>
    </subcellularLocation>
    <subcellularLocation>
        <location evidence="13">Late endosome membrane</location>
        <topology evidence="13">Single-pass membrane protein</topology>
    </subcellularLocation>
    <subcellularLocation>
        <location evidence="2">Lysosome membrane</location>
        <topology evidence="2">Single-pass membrane protein</topology>
    </subcellularLocation>
</comment>
<dbReference type="KEGG" id="pmrn:116940833"/>
<evidence type="ECO:0000256" key="11">
    <source>
        <dbReference type="ARBA" id="ARBA00023228"/>
    </source>
</evidence>
<keyword evidence="8" id="KW-0805">Transcription regulation</keyword>
<keyword evidence="6" id="KW-0967">Endosome</keyword>
<evidence type="ECO:0000256" key="14">
    <source>
        <dbReference type="ARBA" id="ARBA00035708"/>
    </source>
</evidence>
<evidence type="ECO:0000256" key="17">
    <source>
        <dbReference type="SAM" id="Phobius"/>
    </source>
</evidence>
<dbReference type="PANTHER" id="PTHR14971">
    <property type="entry name" value="VESICULAR, OVEREXPRESSED IN CANCER, PROSURVIVAL PROTEIN 1"/>
    <property type="match status" value="1"/>
</dbReference>
<feature type="signal peptide" evidence="18">
    <location>
        <begin position="1"/>
        <end position="23"/>
    </location>
</feature>
<evidence type="ECO:0000256" key="3">
    <source>
        <dbReference type="ARBA" id="ARBA00006655"/>
    </source>
</evidence>
<evidence type="ECO:0000313" key="20">
    <source>
        <dbReference type="RefSeq" id="XP_032806960.1"/>
    </source>
</evidence>